<proteinExistence type="predicted"/>
<reference evidence="2 3" key="1">
    <citation type="submission" date="2018-10" db="EMBL/GenBank/DDBJ databases">
        <title>Natrarchaeobius chitinivorans gen. nov., sp. nov., and Natrarchaeobius haloalkaliphilus sp. nov., alkaliphilic, chitin-utilizing haloarchaea from hypersaline alkaline lakes.</title>
        <authorList>
            <person name="Sorokin D.Y."/>
            <person name="Elcheninov A.G."/>
            <person name="Kostrikina N.A."/>
            <person name="Bale N.J."/>
            <person name="Sinninghe Damste J.S."/>
            <person name="Khijniak T.V."/>
            <person name="Kublanov I.V."/>
            <person name="Toshchakov S.V."/>
        </authorList>
    </citation>
    <scope>NUCLEOTIDE SEQUENCE [LARGE SCALE GENOMIC DNA]</scope>
    <source>
        <strain evidence="2 3">AArcht4T</strain>
    </source>
</reference>
<dbReference type="AlphaFoldDB" id="A0A3N6LXB3"/>
<evidence type="ECO:0000313" key="2">
    <source>
        <dbReference type="EMBL" id="RQG95393.1"/>
    </source>
</evidence>
<dbReference type="GO" id="GO:0005975">
    <property type="term" value="P:carbohydrate metabolic process"/>
    <property type="evidence" value="ECO:0007669"/>
    <property type="project" value="InterPro"/>
</dbReference>
<evidence type="ECO:0000313" key="3">
    <source>
        <dbReference type="Proteomes" id="UP000282323"/>
    </source>
</evidence>
<comment type="caution">
    <text evidence="2">The sequence shown here is derived from an EMBL/GenBank/DDBJ whole genome shotgun (WGS) entry which is preliminary data.</text>
</comment>
<dbReference type="EMBL" id="REGA01000005">
    <property type="protein sequence ID" value="RQG95393.1"/>
    <property type="molecule type" value="Genomic_DNA"/>
</dbReference>
<gene>
    <name evidence="2" type="ORF">EA473_07965</name>
</gene>
<protein>
    <submittedName>
        <fullName evidence="2">Polysaccharide deacetylase</fullName>
    </submittedName>
</protein>
<dbReference type="Gene3D" id="3.20.20.370">
    <property type="entry name" value="Glycoside hydrolase/deacetylase"/>
    <property type="match status" value="1"/>
</dbReference>
<dbReference type="InterPro" id="IPR011330">
    <property type="entry name" value="Glyco_hydro/deAcase_b/a-brl"/>
</dbReference>
<dbReference type="SUPFAM" id="SSF88713">
    <property type="entry name" value="Glycoside hydrolase/deacetylase"/>
    <property type="match status" value="1"/>
</dbReference>
<dbReference type="PROSITE" id="PS51257">
    <property type="entry name" value="PROKAR_LIPOPROTEIN"/>
    <property type="match status" value="1"/>
</dbReference>
<evidence type="ECO:0000256" key="1">
    <source>
        <dbReference type="SAM" id="MobiDB-lite"/>
    </source>
</evidence>
<dbReference type="CDD" id="cd10970">
    <property type="entry name" value="CE4_DAC_u1_6s"/>
    <property type="match status" value="1"/>
</dbReference>
<accession>A0A3N6LXB3</accession>
<sequence>MDQPLSRRRMVATLGVTTALAGCLDPRSTGRANESGPGVDSTDGEAVETGERSSDPVSDDSWPAIEAGEVVSDFESANEWQAVVGDIETVTDEVPTGTQAIAVDGDEDRAAMRIDFPRGLDLEGWDVSMAIEAKSVDRIHLEFMAPERGDHLTSIRDVPDEYEGWLRLDFGYIQKHGDPDLTDVRRLNVVAVGPENGPTRFAADDLRRTEAADNGKAILALYGGFRSHYDLAADRLEERGWAATAAVDPDRIGGSGRMNADELRRLRDRGWDVCSYPTGDQPLTQMPDDRRRQILERKRDDLAELGFDAGSRHCFVPDDRMDQATQTVVRDLYESAFLFGASPTGVPPTGIHLSPLIWGPDLHGGVRRAINLCDQYDQLVALRIPKVVADDADGDANSMSLSDFEHLLDHLEHRGLDVVTPSDVIDGTMGGDGTTGEPTQQLQGTILDGGRHHTIDGRGSAESSTFDLLEGIATFEVAGDGDPVLGVELVAVDDSDRRMLPAAGSDTGSSESIVPVVGGTYRLVVEADGEWTVVVDQPAVHADDLATLPVDASGSGSSFVGPFLTEGDVTLEATHDGEGQFVVDGIGADGHREQLINQSGPFDSNRSYSAGGAAWITVHADGNWTVEITG</sequence>
<feature type="region of interest" description="Disordered" evidence="1">
    <location>
        <begin position="22"/>
        <end position="62"/>
    </location>
</feature>
<dbReference type="OrthoDB" id="248140at2157"/>
<organism evidence="2 3">
    <name type="scientific">Natrarchaeobius chitinivorans</name>
    <dbReference type="NCBI Taxonomy" id="1679083"/>
    <lineage>
        <taxon>Archaea</taxon>
        <taxon>Methanobacteriati</taxon>
        <taxon>Methanobacteriota</taxon>
        <taxon>Stenosarchaea group</taxon>
        <taxon>Halobacteria</taxon>
        <taxon>Halobacteriales</taxon>
        <taxon>Natrialbaceae</taxon>
        <taxon>Natrarchaeobius</taxon>
    </lineage>
</organism>
<dbReference type="RefSeq" id="WP_124195104.1">
    <property type="nucleotide sequence ID" value="NZ_REGA01000005.1"/>
</dbReference>
<dbReference type="Proteomes" id="UP000282323">
    <property type="component" value="Unassembled WGS sequence"/>
</dbReference>
<name>A0A3N6LXB3_NATCH</name>
<keyword evidence="3" id="KW-1185">Reference proteome</keyword>